<feature type="transmembrane region" description="Helical" evidence="1">
    <location>
        <begin position="110"/>
        <end position="133"/>
    </location>
</feature>
<name>A0ABT4UNR0_9BACT</name>
<proteinExistence type="predicted"/>
<dbReference type="EMBL" id="JAQGEF010000018">
    <property type="protein sequence ID" value="MDA3615860.1"/>
    <property type="molecule type" value="Genomic_DNA"/>
</dbReference>
<dbReference type="InterPro" id="IPR046487">
    <property type="entry name" value="DUF6580"/>
</dbReference>
<evidence type="ECO:0000313" key="2">
    <source>
        <dbReference type="EMBL" id="MDA3615860.1"/>
    </source>
</evidence>
<protein>
    <recommendedName>
        <fullName evidence="4">Lycopene cyclase domain-containing protein</fullName>
    </recommendedName>
</protein>
<comment type="caution">
    <text evidence="2">The sequence shown here is derived from an EMBL/GenBank/DDBJ whole genome shotgun (WGS) entry which is preliminary data.</text>
</comment>
<dbReference type="Proteomes" id="UP001210231">
    <property type="component" value="Unassembled WGS sequence"/>
</dbReference>
<evidence type="ECO:0000313" key="3">
    <source>
        <dbReference type="Proteomes" id="UP001210231"/>
    </source>
</evidence>
<feature type="transmembrane region" description="Helical" evidence="1">
    <location>
        <begin position="30"/>
        <end position="48"/>
    </location>
</feature>
<keyword evidence="1" id="KW-0472">Membrane</keyword>
<gene>
    <name evidence="2" type="ORF">O3P16_13655</name>
</gene>
<keyword evidence="3" id="KW-1185">Reference proteome</keyword>
<keyword evidence="1" id="KW-1133">Transmembrane helix</keyword>
<dbReference type="Pfam" id="PF20221">
    <property type="entry name" value="DUF6580"/>
    <property type="match status" value="1"/>
</dbReference>
<keyword evidence="1" id="KW-0812">Transmembrane</keyword>
<accession>A0ABT4UNR0</accession>
<evidence type="ECO:0000256" key="1">
    <source>
        <dbReference type="SAM" id="Phobius"/>
    </source>
</evidence>
<reference evidence="2 3" key="1">
    <citation type="submission" date="2022-12" db="EMBL/GenBank/DDBJ databases">
        <title>Chitinophagaceae gen. sp. nov., a new member of the family Chitinophagaceae, isolated from soil in a chemical factory.</title>
        <authorList>
            <person name="Ke Z."/>
        </authorList>
    </citation>
    <scope>NUCLEOTIDE SEQUENCE [LARGE SCALE GENOMIC DNA]</scope>
    <source>
        <strain evidence="2 3">LY-5</strain>
    </source>
</reference>
<feature type="transmembrane region" description="Helical" evidence="1">
    <location>
        <begin position="7"/>
        <end position="24"/>
    </location>
</feature>
<sequence length="189" mass="21068">MKIDKRLLLAFVILIAGSVIYKVIPYETRSAFLGAPVLAASLFSGSVINEKKYAFLIPLLILFLGDLVMQLMHWNNPVYSPGFYSGQITNYALIISLVTIGFFTNSRKYASILIGAGLTATLFFLMSNFMVWAQGYGLHTGKTLNTLYLTYIDGLPFYKNDLIGTVVFSLVFFTAYNFAFTSEKSQKLA</sequence>
<feature type="transmembrane region" description="Helical" evidence="1">
    <location>
        <begin position="84"/>
        <end position="103"/>
    </location>
</feature>
<feature type="transmembrane region" description="Helical" evidence="1">
    <location>
        <begin position="53"/>
        <end position="72"/>
    </location>
</feature>
<organism evidence="2 3">
    <name type="scientific">Polluticaenibacter yanchengensis</name>
    <dbReference type="NCBI Taxonomy" id="3014562"/>
    <lineage>
        <taxon>Bacteria</taxon>
        <taxon>Pseudomonadati</taxon>
        <taxon>Bacteroidota</taxon>
        <taxon>Chitinophagia</taxon>
        <taxon>Chitinophagales</taxon>
        <taxon>Chitinophagaceae</taxon>
        <taxon>Polluticaenibacter</taxon>
    </lineage>
</organism>
<dbReference type="RefSeq" id="WP_407032188.1">
    <property type="nucleotide sequence ID" value="NZ_JAQGEF010000018.1"/>
</dbReference>
<evidence type="ECO:0008006" key="4">
    <source>
        <dbReference type="Google" id="ProtNLM"/>
    </source>
</evidence>
<feature type="transmembrane region" description="Helical" evidence="1">
    <location>
        <begin position="162"/>
        <end position="180"/>
    </location>
</feature>